<dbReference type="InterPro" id="IPR003439">
    <property type="entry name" value="ABC_transporter-like_ATP-bd"/>
</dbReference>
<feature type="domain" description="ABC transporter" evidence="4">
    <location>
        <begin position="2"/>
        <end position="232"/>
    </location>
</feature>
<dbReference type="SUPFAM" id="SSF52540">
    <property type="entry name" value="P-loop containing nucleoside triphosphate hydrolases"/>
    <property type="match status" value="1"/>
</dbReference>
<dbReference type="InterPro" id="IPR017871">
    <property type="entry name" value="ABC_transporter-like_CS"/>
</dbReference>
<evidence type="ECO:0000256" key="1">
    <source>
        <dbReference type="ARBA" id="ARBA00022448"/>
    </source>
</evidence>
<gene>
    <name evidence="5" type="ORF">IAD28_01205</name>
</gene>
<dbReference type="PROSITE" id="PS50893">
    <property type="entry name" value="ABC_TRANSPORTER_2"/>
    <property type="match status" value="1"/>
</dbReference>
<evidence type="ECO:0000256" key="2">
    <source>
        <dbReference type="ARBA" id="ARBA00022741"/>
    </source>
</evidence>
<protein>
    <submittedName>
        <fullName evidence="5">ABC transporter ATP-binding protein</fullName>
    </submittedName>
</protein>
<dbReference type="EMBL" id="DVOL01000013">
    <property type="protein sequence ID" value="HIV10302.1"/>
    <property type="molecule type" value="Genomic_DNA"/>
</dbReference>
<sequence length="249" mass="27179">MLKIEHLTKSYGEKVAVRDISLSISPGQIYAFIGHNGAGKTTVIKSCCGLLQFDSGEIYIDGISVKSEPVECKKRLAYLPDNPDLYEFMTGGRYINFVSDIFGVSSQRRRELTQKYAGLMGIEGELSQPISSYSHGMKQKLAIVSALVHEPKLLIMDEPFVGLDPIAAHSLKEIMRQICDQGGAIFFSTHVLEVAQKLCDRVAIIRQGSIVADGSMEDISGEGSLEEVFLELSEDFVHAAGEDSGKEGA</sequence>
<dbReference type="GO" id="GO:0016887">
    <property type="term" value="F:ATP hydrolysis activity"/>
    <property type="evidence" value="ECO:0007669"/>
    <property type="project" value="InterPro"/>
</dbReference>
<accession>A0A9D1T3J8</accession>
<evidence type="ECO:0000256" key="3">
    <source>
        <dbReference type="ARBA" id="ARBA00022840"/>
    </source>
</evidence>
<keyword evidence="3 5" id="KW-0067">ATP-binding</keyword>
<organism evidence="5 6">
    <name type="scientific">Candidatus Faeciplasma avium</name>
    <dbReference type="NCBI Taxonomy" id="2840798"/>
    <lineage>
        <taxon>Bacteria</taxon>
        <taxon>Bacillati</taxon>
        <taxon>Bacillota</taxon>
        <taxon>Clostridia</taxon>
        <taxon>Eubacteriales</taxon>
        <taxon>Oscillospiraceae</taxon>
        <taxon>Oscillospiraceae incertae sedis</taxon>
        <taxon>Candidatus Faeciplasma</taxon>
    </lineage>
</organism>
<dbReference type="Pfam" id="PF00005">
    <property type="entry name" value="ABC_tran"/>
    <property type="match status" value="1"/>
</dbReference>
<keyword evidence="1" id="KW-0813">Transport</keyword>
<reference evidence="5" key="2">
    <citation type="journal article" date="2021" name="PeerJ">
        <title>Extensive microbial diversity within the chicken gut microbiome revealed by metagenomics and culture.</title>
        <authorList>
            <person name="Gilroy R."/>
            <person name="Ravi A."/>
            <person name="Getino M."/>
            <person name="Pursley I."/>
            <person name="Horton D.L."/>
            <person name="Alikhan N.F."/>
            <person name="Baker D."/>
            <person name="Gharbi K."/>
            <person name="Hall N."/>
            <person name="Watson M."/>
            <person name="Adriaenssens E.M."/>
            <person name="Foster-Nyarko E."/>
            <person name="Jarju S."/>
            <person name="Secka A."/>
            <person name="Antonio M."/>
            <person name="Oren A."/>
            <person name="Chaudhuri R.R."/>
            <person name="La Ragione R."/>
            <person name="Hildebrand F."/>
            <person name="Pallen M.J."/>
        </authorList>
    </citation>
    <scope>NUCLEOTIDE SEQUENCE</scope>
    <source>
        <strain evidence="5">1370</strain>
    </source>
</reference>
<dbReference type="InterPro" id="IPR027417">
    <property type="entry name" value="P-loop_NTPase"/>
</dbReference>
<dbReference type="PANTHER" id="PTHR42939">
    <property type="entry name" value="ABC TRANSPORTER ATP-BINDING PROTEIN ALBC-RELATED"/>
    <property type="match status" value="1"/>
</dbReference>
<dbReference type="Proteomes" id="UP000823960">
    <property type="component" value="Unassembled WGS sequence"/>
</dbReference>
<dbReference type="SMART" id="SM00382">
    <property type="entry name" value="AAA"/>
    <property type="match status" value="1"/>
</dbReference>
<evidence type="ECO:0000313" key="6">
    <source>
        <dbReference type="Proteomes" id="UP000823960"/>
    </source>
</evidence>
<evidence type="ECO:0000313" key="5">
    <source>
        <dbReference type="EMBL" id="HIV10302.1"/>
    </source>
</evidence>
<reference evidence="5" key="1">
    <citation type="submission" date="2020-10" db="EMBL/GenBank/DDBJ databases">
        <authorList>
            <person name="Gilroy R."/>
        </authorList>
    </citation>
    <scope>NUCLEOTIDE SEQUENCE</scope>
    <source>
        <strain evidence="5">1370</strain>
    </source>
</reference>
<dbReference type="GO" id="GO:0005524">
    <property type="term" value="F:ATP binding"/>
    <property type="evidence" value="ECO:0007669"/>
    <property type="project" value="UniProtKB-KW"/>
</dbReference>
<dbReference type="PROSITE" id="PS00211">
    <property type="entry name" value="ABC_TRANSPORTER_1"/>
    <property type="match status" value="1"/>
</dbReference>
<dbReference type="PANTHER" id="PTHR42939:SF1">
    <property type="entry name" value="ABC TRANSPORTER ATP-BINDING PROTEIN ALBC-RELATED"/>
    <property type="match status" value="1"/>
</dbReference>
<dbReference type="InterPro" id="IPR003593">
    <property type="entry name" value="AAA+_ATPase"/>
</dbReference>
<name>A0A9D1T3J8_9FIRM</name>
<comment type="caution">
    <text evidence="5">The sequence shown here is derived from an EMBL/GenBank/DDBJ whole genome shotgun (WGS) entry which is preliminary data.</text>
</comment>
<evidence type="ECO:0000259" key="4">
    <source>
        <dbReference type="PROSITE" id="PS50893"/>
    </source>
</evidence>
<dbReference type="InterPro" id="IPR051782">
    <property type="entry name" value="ABC_Transporter_VariousFunc"/>
</dbReference>
<dbReference type="CDD" id="cd03230">
    <property type="entry name" value="ABC_DR_subfamily_A"/>
    <property type="match status" value="1"/>
</dbReference>
<keyword evidence="2" id="KW-0547">Nucleotide-binding</keyword>
<dbReference type="Gene3D" id="3.40.50.300">
    <property type="entry name" value="P-loop containing nucleotide triphosphate hydrolases"/>
    <property type="match status" value="1"/>
</dbReference>
<dbReference type="AlphaFoldDB" id="A0A9D1T3J8"/>
<proteinExistence type="predicted"/>